<reference evidence="15" key="1">
    <citation type="submission" date="2020-05" db="EMBL/GenBank/DDBJ databases">
        <title>Evolutionary and genomic comparisons of hybrid uninucleate and nonhybrid Rhizoctonia fungi.</title>
        <authorList>
            <person name="Li C."/>
            <person name="Chen X."/>
        </authorList>
    </citation>
    <scope>NUCLEOTIDE SEQUENCE</scope>
    <source>
        <strain evidence="15">AG-1 IA</strain>
    </source>
</reference>
<keyword evidence="8 12" id="KW-1133">Transmembrane helix</keyword>
<comment type="subcellular location">
    <subcellularLocation>
        <location evidence="2 12">Endoplasmic reticulum membrane</location>
    </subcellularLocation>
</comment>
<evidence type="ECO:0000256" key="2">
    <source>
        <dbReference type="ARBA" id="ARBA00004586"/>
    </source>
</evidence>
<dbReference type="KEGG" id="rsx:RhiXN_01473"/>
<dbReference type="UniPathway" id="UPA00378"/>
<dbReference type="GeneID" id="67023755"/>
<dbReference type="EMBL" id="CP059673">
    <property type="protein sequence ID" value="QRW26878.1"/>
    <property type="molecule type" value="Genomic_DNA"/>
</dbReference>
<dbReference type="Pfam" id="PF13439">
    <property type="entry name" value="Glyco_transf_4"/>
    <property type="match status" value="1"/>
</dbReference>
<dbReference type="InterPro" id="IPR027054">
    <property type="entry name" value="ALG2"/>
</dbReference>
<dbReference type="Proteomes" id="UP000650533">
    <property type="component" value="Chromosome 16"/>
</dbReference>
<dbReference type="GO" id="GO:0005789">
    <property type="term" value="C:endoplasmic reticulum membrane"/>
    <property type="evidence" value="ECO:0007669"/>
    <property type="project" value="UniProtKB-SubCell"/>
</dbReference>
<evidence type="ECO:0000256" key="1">
    <source>
        <dbReference type="ARBA" id="ARBA00003142"/>
    </source>
</evidence>
<dbReference type="RefSeq" id="XP_043187115.1">
    <property type="nucleotide sequence ID" value="XM_043321292.1"/>
</dbReference>
<evidence type="ECO:0000259" key="13">
    <source>
        <dbReference type="Pfam" id="PF00534"/>
    </source>
</evidence>
<dbReference type="EC" id="2.4.1.257" evidence="12"/>
<feature type="transmembrane region" description="Helical" evidence="12">
    <location>
        <begin position="473"/>
        <end position="492"/>
    </location>
</feature>
<name>A0A8H8T3T7_9AGAM</name>
<dbReference type="SUPFAM" id="SSF53756">
    <property type="entry name" value="UDP-Glycosyltransferase/glycogen phosphorylase"/>
    <property type="match status" value="1"/>
</dbReference>
<evidence type="ECO:0000256" key="7">
    <source>
        <dbReference type="ARBA" id="ARBA00022824"/>
    </source>
</evidence>
<keyword evidence="6 12" id="KW-0812">Transmembrane</keyword>
<keyword evidence="9 12" id="KW-0472">Membrane</keyword>
<evidence type="ECO:0000313" key="16">
    <source>
        <dbReference type="Proteomes" id="UP000650533"/>
    </source>
</evidence>
<evidence type="ECO:0000259" key="14">
    <source>
        <dbReference type="Pfam" id="PF13439"/>
    </source>
</evidence>
<evidence type="ECO:0000256" key="9">
    <source>
        <dbReference type="ARBA" id="ARBA00023136"/>
    </source>
</evidence>
<evidence type="ECO:0000256" key="6">
    <source>
        <dbReference type="ARBA" id="ARBA00022692"/>
    </source>
</evidence>
<keyword evidence="5 12" id="KW-0808">Transferase</keyword>
<dbReference type="InterPro" id="IPR001296">
    <property type="entry name" value="Glyco_trans_1"/>
</dbReference>
<dbReference type="GO" id="GO:0004378">
    <property type="term" value="F:GDP-Man:Man(1)GlcNAc(2)-PP-Dol alpha-1,3-mannosyltransferase activity"/>
    <property type="evidence" value="ECO:0007669"/>
    <property type="project" value="UniProtKB-UniRule"/>
</dbReference>
<evidence type="ECO:0000256" key="4">
    <source>
        <dbReference type="ARBA" id="ARBA00022676"/>
    </source>
</evidence>
<evidence type="ECO:0000256" key="11">
    <source>
        <dbReference type="ARBA" id="ARBA00045104"/>
    </source>
</evidence>
<comment type="similarity">
    <text evidence="12">Belongs to the glycosyltransferase group 1 family.</text>
</comment>
<dbReference type="GO" id="GO:0102704">
    <property type="term" value="F:GDP-Man:Man(2)GlcNAc(2)-PP-Dol alpha-1,6-mannosyltransferase activity"/>
    <property type="evidence" value="ECO:0007669"/>
    <property type="project" value="UniProtKB-UniRule"/>
</dbReference>
<proteinExistence type="inferred from homology"/>
<feature type="domain" description="Glycosyltransferase subfamily 4-like N-terminal" evidence="14">
    <location>
        <begin position="16"/>
        <end position="215"/>
    </location>
</feature>
<evidence type="ECO:0000313" key="15">
    <source>
        <dbReference type="EMBL" id="QRW26878.1"/>
    </source>
</evidence>
<comment type="catalytic activity">
    <reaction evidence="10 12">
        <text>a beta-D-Man-(1-&gt;4)-beta-D-GlcNAc-(1-&gt;4)-alpha-D-GlcNAc-diphospho-di-trans,poly-cis-dolichol + GDP-alpha-D-mannose = an alpha-D-Man-(1-&gt;3)-beta-D-Man-(1-&gt;4)-beta-D-GlcNAc-(1-&gt;4)-alpha-D-GlcNAc-diphospho-di-trans,poly-cis-dolichol + GDP + H(+)</text>
        <dbReference type="Rhea" id="RHEA:29515"/>
        <dbReference type="Rhea" id="RHEA-COMP:19511"/>
        <dbReference type="Rhea" id="RHEA-COMP:19513"/>
        <dbReference type="ChEBI" id="CHEBI:15378"/>
        <dbReference type="ChEBI" id="CHEBI:57527"/>
        <dbReference type="ChEBI" id="CHEBI:58189"/>
        <dbReference type="ChEBI" id="CHEBI:58472"/>
        <dbReference type="ChEBI" id="CHEBI:132510"/>
        <dbReference type="EC" id="2.4.1.132"/>
    </reaction>
    <physiologicalReaction direction="left-to-right" evidence="10 12">
        <dbReference type="Rhea" id="RHEA:29516"/>
    </physiologicalReaction>
</comment>
<organism evidence="15 16">
    <name type="scientific">Rhizoctonia solani</name>
    <dbReference type="NCBI Taxonomy" id="456999"/>
    <lineage>
        <taxon>Eukaryota</taxon>
        <taxon>Fungi</taxon>
        <taxon>Dikarya</taxon>
        <taxon>Basidiomycota</taxon>
        <taxon>Agaricomycotina</taxon>
        <taxon>Agaricomycetes</taxon>
        <taxon>Cantharellales</taxon>
        <taxon>Ceratobasidiaceae</taxon>
        <taxon>Rhizoctonia</taxon>
    </lineage>
</organism>
<protein>
    <recommendedName>
        <fullName evidence="12">Alpha-1,3/1,6-mannosyltransferase ALG2</fullName>
        <ecNumber evidence="12">2.4.1.132</ecNumber>
        <ecNumber evidence="12">2.4.1.257</ecNumber>
    </recommendedName>
    <alternativeName>
        <fullName evidence="12">GDP-Man:Man(1)GlcNAc(2)-PP-Dol alpha-1,3-mannosyltransferase</fullName>
    </alternativeName>
</protein>
<evidence type="ECO:0000256" key="3">
    <source>
        <dbReference type="ARBA" id="ARBA00004922"/>
    </source>
</evidence>
<comment type="catalytic activity">
    <reaction evidence="11 12">
        <text>an alpha-D-Man-(1-&gt;3)-beta-D-Man-(1-&gt;4)-beta-D-GlcNAc-(1-&gt;4)-alpha-D-GlcNAc-diphospho-di-trans,poly-cis-dolichol + GDP-alpha-D-mannose = an alpha-D-Man-(1-&gt;3)-[alpha-D-Man-(1-&gt;6)]-beta-D-Man-(1-&gt;4)-beta-D-GlcNAc-(1-&gt;4)-alpha-D-GlcNAc-diphospho-di-trans,poly-cis-dolichol + GDP + H(+)</text>
        <dbReference type="Rhea" id="RHEA:29519"/>
        <dbReference type="Rhea" id="RHEA-COMP:19513"/>
        <dbReference type="Rhea" id="RHEA-COMP:19515"/>
        <dbReference type="ChEBI" id="CHEBI:15378"/>
        <dbReference type="ChEBI" id="CHEBI:57527"/>
        <dbReference type="ChEBI" id="CHEBI:58189"/>
        <dbReference type="ChEBI" id="CHEBI:132510"/>
        <dbReference type="ChEBI" id="CHEBI:132511"/>
        <dbReference type="EC" id="2.4.1.257"/>
    </reaction>
    <physiologicalReaction direction="left-to-right" evidence="11 12">
        <dbReference type="Rhea" id="RHEA:29520"/>
    </physiologicalReaction>
</comment>
<dbReference type="AlphaFoldDB" id="A0A8H8T3T7"/>
<evidence type="ECO:0000256" key="10">
    <source>
        <dbReference type="ARBA" id="ARBA00045103"/>
    </source>
</evidence>
<dbReference type="PANTHER" id="PTHR45918:SF1">
    <property type="entry name" value="ALPHA-1,3_1,6-MANNOSYLTRANSFERASE ALG2"/>
    <property type="match status" value="1"/>
</dbReference>
<dbReference type="PANTHER" id="PTHR45918">
    <property type="entry name" value="ALPHA-1,3/1,6-MANNOSYLTRANSFERASE ALG2"/>
    <property type="match status" value="1"/>
</dbReference>
<feature type="transmembrane region" description="Helical" evidence="12">
    <location>
        <begin position="71"/>
        <end position="97"/>
    </location>
</feature>
<gene>
    <name evidence="15" type="ORF">RhiXN_01473</name>
</gene>
<comment type="function">
    <text evidence="1 12">Mannosylates Man(2)GlcNAc(2)-dolichol diphosphate and Man(1)GlcNAc(2)-dolichol diphosphate to form Man(3)GlcNAc(2)-dolichol diphosphate.</text>
</comment>
<dbReference type="EC" id="2.4.1.132" evidence="12"/>
<keyword evidence="4 12" id="KW-0328">Glycosyltransferase</keyword>
<evidence type="ECO:0000256" key="8">
    <source>
        <dbReference type="ARBA" id="ARBA00022989"/>
    </source>
</evidence>
<dbReference type="Gene3D" id="3.40.50.2000">
    <property type="entry name" value="Glycogen Phosphorylase B"/>
    <property type="match status" value="2"/>
</dbReference>
<feature type="domain" description="Glycosyl transferase family 1" evidence="13">
    <location>
        <begin position="228"/>
        <end position="442"/>
    </location>
</feature>
<comment type="pathway">
    <text evidence="3 12">Protein modification; protein glycosylation.</text>
</comment>
<dbReference type="Pfam" id="PF00534">
    <property type="entry name" value="Glycos_transf_1"/>
    <property type="match status" value="1"/>
</dbReference>
<accession>A0A8H8T3T7</accession>
<sequence length="496" mass="54643">MANKLRVCILHPDLGIGGAERLIVDAALGLQKRGHTVHIYTSYHDSGHAFEETTDGTLTVRYIKPPFPRHVFGALHILLSILRQLHLVLILLFLVYFGKESPYDVFLVDQLSACIPLLRWGMQKRVVFYCHFPDKLLADGTVAAVEGVQATKGKGGVKGFVKKLYRLPVNWVEEVTTGQADVILANSRFTSRVFKDSFPSIKVDPVVVYPGINISAYQSLPSSDDTSEIEMVKSDKTTLLSLNRFERKKNAALAIQAFALLPNSNIRLVIAGGYDPRLANNVECLRHLVKICEENAIEWKTVSPRELPELPTHSSNKPKAEVNGKQVLFVLNFSNPQRTHLLTSPTTRALLYTPQNEHFGIVPVEAMVCGVPVVACDSGGPMESIVDPENLKYAADSDKHTGEKGRTGFLLPPDPELWARALRSILDFSDEERVSIARTSRQRVKDMFSLESLTVGMESALIRAVQMGKMNDVGVGVGVAVVSIGVGVGVWLPSEL</sequence>
<dbReference type="InterPro" id="IPR028098">
    <property type="entry name" value="Glyco_trans_4-like_N"/>
</dbReference>
<evidence type="ECO:0000256" key="12">
    <source>
        <dbReference type="RuleBase" id="RU367136"/>
    </source>
</evidence>
<keyword evidence="7 12" id="KW-0256">Endoplasmic reticulum</keyword>
<evidence type="ECO:0000256" key="5">
    <source>
        <dbReference type="ARBA" id="ARBA00022679"/>
    </source>
</evidence>